<reference evidence="2 3" key="1">
    <citation type="submission" date="2018-07" db="EMBL/GenBank/DDBJ databases">
        <title>Dyadobacter roseus sp. nov., isolated from rose rhizosphere soil.</title>
        <authorList>
            <person name="Chen L."/>
        </authorList>
    </citation>
    <scope>NUCLEOTIDE SEQUENCE [LARGE SCALE GENOMIC DNA]</scope>
    <source>
        <strain evidence="2 3">RS19</strain>
    </source>
</reference>
<organism evidence="2 3">
    <name type="scientific">Dyadobacter luteus</name>
    <dbReference type="NCBI Taxonomy" id="2259619"/>
    <lineage>
        <taxon>Bacteria</taxon>
        <taxon>Pseudomonadati</taxon>
        <taxon>Bacteroidota</taxon>
        <taxon>Cytophagia</taxon>
        <taxon>Cytophagales</taxon>
        <taxon>Spirosomataceae</taxon>
        <taxon>Dyadobacter</taxon>
    </lineage>
</organism>
<proteinExistence type="predicted"/>
<feature type="signal peptide" evidence="1">
    <location>
        <begin position="1"/>
        <end position="21"/>
    </location>
</feature>
<sequence length="128" mass="15200">MKKTIIAIAAVAILTIGNGFAQRGNFPNDRSYNHQRVDNAREEYEINKLDRIVNLTRKQQNKIKKIENKYDRLAVGNRRPVSMQQRRAWEVQKQHEIMAVLTPKQQQRLLVYERTQKGFPQDNWKRRG</sequence>
<protein>
    <recommendedName>
        <fullName evidence="4">DUF4890 domain-containing protein</fullName>
    </recommendedName>
</protein>
<feature type="chain" id="PRO_5017815203" description="DUF4890 domain-containing protein" evidence="1">
    <location>
        <begin position="22"/>
        <end position="128"/>
    </location>
</feature>
<evidence type="ECO:0000256" key="1">
    <source>
        <dbReference type="SAM" id="SignalP"/>
    </source>
</evidence>
<keyword evidence="3" id="KW-1185">Reference proteome</keyword>
<keyword evidence="1" id="KW-0732">Signal</keyword>
<dbReference type="RefSeq" id="WP_115833221.1">
    <property type="nucleotide sequence ID" value="NZ_QNUL01000024.1"/>
</dbReference>
<gene>
    <name evidence="2" type="ORF">DSL64_22415</name>
</gene>
<evidence type="ECO:0000313" key="2">
    <source>
        <dbReference type="EMBL" id="REA57923.1"/>
    </source>
</evidence>
<comment type="caution">
    <text evidence="2">The sequence shown here is derived from an EMBL/GenBank/DDBJ whole genome shotgun (WGS) entry which is preliminary data.</text>
</comment>
<dbReference type="EMBL" id="QNUL01000024">
    <property type="protein sequence ID" value="REA57923.1"/>
    <property type="molecule type" value="Genomic_DNA"/>
</dbReference>
<evidence type="ECO:0008006" key="4">
    <source>
        <dbReference type="Google" id="ProtNLM"/>
    </source>
</evidence>
<name>A0A3D8Y5Q8_9BACT</name>
<dbReference type="Proteomes" id="UP000256373">
    <property type="component" value="Unassembled WGS sequence"/>
</dbReference>
<accession>A0A3D8Y5Q8</accession>
<dbReference type="AlphaFoldDB" id="A0A3D8Y5Q8"/>
<dbReference type="OrthoDB" id="958085at2"/>
<evidence type="ECO:0000313" key="3">
    <source>
        <dbReference type="Proteomes" id="UP000256373"/>
    </source>
</evidence>